<sequence length="397" mass="45032">MVEEYNTCNGKHYRNSFEGFFAEFQDSFLYTFVLQFIIVIIMHLHSGKGKYWRVLSISAASGLMGAIIEHATIGYLCTNDNQNSKHTLYLLLINEIFWIINEYAIPYLNLIKLESIARGNSANIIKSIIYVLVIPFITFRLLIGYYRMTNGVLNNNDIKRLHGLAFWIMAIADIICTVSILYFIRTYNKQASASITDNNINGVIKQSSYIILIIVDIVSFILSILMIISSYTDELNNNLIVPFHCLKNSYVMVLAADAIIFKYGVAMAPIDEHSGRIGSSFDISSGKYNYKSSLVNIQYNYGSNNCLNYNLKSSFSNSDTSLKMNTVQLSELLNTKGRNNSITDNSHSRLSSDDDIYSSLNEINNMRNKRNGLFYTNTKGHFHNYSSDDACYSNSPD</sequence>
<organism evidence="2 3">
    <name type="scientific">Anaeromyces robustus</name>
    <dbReference type="NCBI Taxonomy" id="1754192"/>
    <lineage>
        <taxon>Eukaryota</taxon>
        <taxon>Fungi</taxon>
        <taxon>Fungi incertae sedis</taxon>
        <taxon>Chytridiomycota</taxon>
        <taxon>Chytridiomycota incertae sedis</taxon>
        <taxon>Neocallimastigomycetes</taxon>
        <taxon>Neocallimastigales</taxon>
        <taxon>Neocallimastigaceae</taxon>
        <taxon>Anaeromyces</taxon>
    </lineage>
</organism>
<keyword evidence="1" id="KW-0472">Membrane</keyword>
<feature type="transmembrane region" description="Helical" evidence="1">
    <location>
        <begin position="88"/>
        <end position="108"/>
    </location>
</feature>
<feature type="transmembrane region" description="Helical" evidence="1">
    <location>
        <begin position="209"/>
        <end position="229"/>
    </location>
</feature>
<gene>
    <name evidence="2" type="ORF">BCR32DRAFT_293271</name>
</gene>
<feature type="transmembrane region" description="Helical" evidence="1">
    <location>
        <begin position="27"/>
        <end position="44"/>
    </location>
</feature>
<protein>
    <submittedName>
        <fullName evidence="2">Uncharacterized protein</fullName>
    </submittedName>
</protein>
<dbReference type="OrthoDB" id="2108728at2759"/>
<keyword evidence="1" id="KW-0812">Transmembrane</keyword>
<keyword evidence="1" id="KW-1133">Transmembrane helix</keyword>
<reference evidence="2 3" key="2">
    <citation type="submission" date="2016-08" db="EMBL/GenBank/DDBJ databases">
        <title>Pervasive Adenine N6-methylation of Active Genes in Fungi.</title>
        <authorList>
            <consortium name="DOE Joint Genome Institute"/>
            <person name="Mondo S.J."/>
            <person name="Dannebaum R.O."/>
            <person name="Kuo R.C."/>
            <person name="Labutti K."/>
            <person name="Haridas S."/>
            <person name="Kuo A."/>
            <person name="Salamov A."/>
            <person name="Ahrendt S.R."/>
            <person name="Lipzen A."/>
            <person name="Sullivan W."/>
            <person name="Andreopoulos W.B."/>
            <person name="Clum A."/>
            <person name="Lindquist E."/>
            <person name="Daum C."/>
            <person name="Ramamoorthy G.K."/>
            <person name="Gryganskyi A."/>
            <person name="Culley D."/>
            <person name="Magnuson J.K."/>
            <person name="James T.Y."/>
            <person name="O'Malley M.A."/>
            <person name="Stajich J.E."/>
            <person name="Spatafora J.W."/>
            <person name="Visel A."/>
            <person name="Grigoriev I.V."/>
        </authorList>
    </citation>
    <scope>NUCLEOTIDE SEQUENCE [LARGE SCALE GENOMIC DNA]</scope>
    <source>
        <strain evidence="2 3">S4</strain>
    </source>
</reference>
<evidence type="ECO:0000313" key="2">
    <source>
        <dbReference type="EMBL" id="ORX81484.1"/>
    </source>
</evidence>
<keyword evidence="3" id="KW-1185">Reference proteome</keyword>
<dbReference type="EMBL" id="MCFG01000118">
    <property type="protein sequence ID" value="ORX81484.1"/>
    <property type="molecule type" value="Genomic_DNA"/>
</dbReference>
<feature type="transmembrane region" description="Helical" evidence="1">
    <location>
        <begin position="166"/>
        <end position="184"/>
    </location>
</feature>
<feature type="transmembrane region" description="Helical" evidence="1">
    <location>
        <begin position="128"/>
        <end position="146"/>
    </location>
</feature>
<evidence type="ECO:0000313" key="3">
    <source>
        <dbReference type="Proteomes" id="UP000193944"/>
    </source>
</evidence>
<accession>A0A1Y1X832</accession>
<dbReference type="AlphaFoldDB" id="A0A1Y1X832"/>
<feature type="transmembrane region" description="Helical" evidence="1">
    <location>
        <begin position="249"/>
        <end position="270"/>
    </location>
</feature>
<evidence type="ECO:0000256" key="1">
    <source>
        <dbReference type="SAM" id="Phobius"/>
    </source>
</evidence>
<proteinExistence type="predicted"/>
<reference evidence="2 3" key="1">
    <citation type="submission" date="2016-08" db="EMBL/GenBank/DDBJ databases">
        <title>A Parts List for Fungal Cellulosomes Revealed by Comparative Genomics.</title>
        <authorList>
            <consortium name="DOE Joint Genome Institute"/>
            <person name="Haitjema C.H."/>
            <person name="Gilmore S.P."/>
            <person name="Henske J.K."/>
            <person name="Solomon K.V."/>
            <person name="De Groot R."/>
            <person name="Kuo A."/>
            <person name="Mondo S.J."/>
            <person name="Salamov A.A."/>
            <person name="Labutti K."/>
            <person name="Zhao Z."/>
            <person name="Chiniquy J."/>
            <person name="Barry K."/>
            <person name="Brewer H.M."/>
            <person name="Purvine S.O."/>
            <person name="Wright A.T."/>
            <person name="Boxma B."/>
            <person name="Van Alen T."/>
            <person name="Hackstein J.H."/>
            <person name="Baker S.E."/>
            <person name="Grigoriev I.V."/>
            <person name="O'Malley M.A."/>
        </authorList>
    </citation>
    <scope>NUCLEOTIDE SEQUENCE [LARGE SCALE GENOMIC DNA]</scope>
    <source>
        <strain evidence="2 3">S4</strain>
    </source>
</reference>
<dbReference type="Proteomes" id="UP000193944">
    <property type="component" value="Unassembled WGS sequence"/>
</dbReference>
<comment type="caution">
    <text evidence="2">The sequence shown here is derived from an EMBL/GenBank/DDBJ whole genome shotgun (WGS) entry which is preliminary data.</text>
</comment>
<name>A0A1Y1X832_9FUNG</name>
<feature type="transmembrane region" description="Helical" evidence="1">
    <location>
        <begin position="51"/>
        <end position="68"/>
    </location>
</feature>